<proteinExistence type="predicted"/>
<keyword evidence="3" id="KW-1185">Reference proteome</keyword>
<evidence type="ECO:0000313" key="3">
    <source>
        <dbReference type="Proteomes" id="UP000553766"/>
    </source>
</evidence>
<dbReference type="Proteomes" id="UP000553766">
    <property type="component" value="Unassembled WGS sequence"/>
</dbReference>
<comment type="caution">
    <text evidence="2">The sequence shown here is derived from an EMBL/GenBank/DDBJ whole genome shotgun (WGS) entry which is preliminary data.</text>
</comment>
<dbReference type="SUPFAM" id="SSF52091">
    <property type="entry name" value="SpoIIaa-like"/>
    <property type="match status" value="1"/>
</dbReference>
<dbReference type="RefSeq" id="WP_184012490.1">
    <property type="nucleotide sequence ID" value="NZ_JACIJS010000008.1"/>
</dbReference>
<dbReference type="EMBL" id="JACIJS010000008">
    <property type="protein sequence ID" value="MBB5516658.1"/>
    <property type="molecule type" value="Genomic_DNA"/>
</dbReference>
<sequence>MKDSPAIVTPDETEPNRGRIVSDQETEPLVLPARVRFGEAEQLLADIAAHPAEAPLVIDASDVEQMTSAAVIALLSGISGRGDASQVAIANAAPDFVDAFNDLGLFREMMKMEFRT</sequence>
<protein>
    <submittedName>
        <fullName evidence="2">Anti-anti-sigma regulatory factor</fullName>
    </submittedName>
</protein>
<evidence type="ECO:0000313" key="2">
    <source>
        <dbReference type="EMBL" id="MBB5516658.1"/>
    </source>
</evidence>
<dbReference type="Pfam" id="PF13466">
    <property type="entry name" value="STAS_2"/>
    <property type="match status" value="1"/>
</dbReference>
<name>A0A840WNL6_9RHOB</name>
<dbReference type="InterPro" id="IPR058548">
    <property type="entry name" value="MlaB-like_STAS"/>
</dbReference>
<evidence type="ECO:0000259" key="1">
    <source>
        <dbReference type="Pfam" id="PF13466"/>
    </source>
</evidence>
<feature type="domain" description="MlaB-like STAS" evidence="1">
    <location>
        <begin position="29"/>
        <end position="105"/>
    </location>
</feature>
<dbReference type="InterPro" id="IPR036513">
    <property type="entry name" value="STAS_dom_sf"/>
</dbReference>
<organism evidence="2 3">
    <name type="scientific">Rubricella aquisinus</name>
    <dbReference type="NCBI Taxonomy" id="2028108"/>
    <lineage>
        <taxon>Bacteria</taxon>
        <taxon>Pseudomonadati</taxon>
        <taxon>Pseudomonadota</taxon>
        <taxon>Alphaproteobacteria</taxon>
        <taxon>Rhodobacterales</taxon>
        <taxon>Paracoccaceae</taxon>
        <taxon>Rubricella</taxon>
    </lineage>
</organism>
<reference evidence="2 3" key="1">
    <citation type="submission" date="2020-08" db="EMBL/GenBank/DDBJ databases">
        <title>Genomic Encyclopedia of Type Strains, Phase IV (KMG-IV): sequencing the most valuable type-strain genomes for metagenomic binning, comparative biology and taxonomic classification.</title>
        <authorList>
            <person name="Goeker M."/>
        </authorList>
    </citation>
    <scope>NUCLEOTIDE SEQUENCE [LARGE SCALE GENOMIC DNA]</scope>
    <source>
        <strain evidence="2 3">DSM 103377</strain>
    </source>
</reference>
<gene>
    <name evidence="2" type="ORF">FHS89_002698</name>
</gene>
<dbReference type="AlphaFoldDB" id="A0A840WNL6"/>
<accession>A0A840WNL6</accession>